<reference evidence="2 3" key="1">
    <citation type="submission" date="2018-04" db="EMBL/GenBank/DDBJ databases">
        <title>The genome sequence of Caulobacter sp. 744.</title>
        <authorList>
            <person name="Gao J."/>
            <person name="Sun J."/>
        </authorList>
    </citation>
    <scope>NUCLEOTIDE SEQUENCE [LARGE SCALE GENOMIC DNA]</scope>
    <source>
        <strain evidence="2 3">774</strain>
    </source>
</reference>
<gene>
    <name evidence="2" type="ORF">DDF67_12645</name>
</gene>
<dbReference type="Proteomes" id="UP000245073">
    <property type="component" value="Unassembled WGS sequence"/>
</dbReference>
<dbReference type="OrthoDB" id="7211221at2"/>
<dbReference type="AlphaFoldDB" id="A0A2T9JYL7"/>
<keyword evidence="3" id="KW-1185">Reference proteome</keyword>
<comment type="caution">
    <text evidence="2">The sequence shown here is derived from an EMBL/GenBank/DDBJ whole genome shotgun (WGS) entry which is preliminary data.</text>
</comment>
<evidence type="ECO:0000313" key="2">
    <source>
        <dbReference type="EMBL" id="PVM88822.1"/>
    </source>
</evidence>
<feature type="compositionally biased region" description="Polar residues" evidence="1">
    <location>
        <begin position="103"/>
        <end position="112"/>
    </location>
</feature>
<protein>
    <submittedName>
        <fullName evidence="2">Uncharacterized protein</fullName>
    </submittedName>
</protein>
<dbReference type="EMBL" id="QDKQ01000044">
    <property type="protein sequence ID" value="PVM88822.1"/>
    <property type="molecule type" value="Genomic_DNA"/>
</dbReference>
<dbReference type="RefSeq" id="WP_109101246.1">
    <property type="nucleotide sequence ID" value="NZ_QDKQ01000044.1"/>
</dbReference>
<name>A0A2T9JYL7_9CAUL</name>
<feature type="region of interest" description="Disordered" evidence="1">
    <location>
        <begin position="54"/>
        <end position="132"/>
    </location>
</feature>
<accession>A0A2T9JYL7</accession>
<evidence type="ECO:0000313" key="3">
    <source>
        <dbReference type="Proteomes" id="UP000245073"/>
    </source>
</evidence>
<proteinExistence type="predicted"/>
<evidence type="ECO:0000256" key="1">
    <source>
        <dbReference type="SAM" id="MobiDB-lite"/>
    </source>
</evidence>
<organism evidence="2 3">
    <name type="scientific">Caulobacter endophyticus</name>
    <dbReference type="NCBI Taxonomy" id="2172652"/>
    <lineage>
        <taxon>Bacteria</taxon>
        <taxon>Pseudomonadati</taxon>
        <taxon>Pseudomonadota</taxon>
        <taxon>Alphaproteobacteria</taxon>
        <taxon>Caulobacterales</taxon>
        <taxon>Caulobacteraceae</taxon>
        <taxon>Caulobacter</taxon>
    </lineage>
</organism>
<sequence length="229" mass="23423">MGLAGGLAVHLLLFSVLISGTAARQAGLTPLGVDDGLRQGVRGLSLSLVNLPDQRSEGRALSGATTPRSTASPSPPRPRPRPDQSLLAVEEEAKRQTAAEDMTAQTQDTLAASSPARGETSLTGRQAGDPDGAENLLRQIARCLPVDRAPNIGGSTLNISLAADGRLAAAPDLTFAAGTASSQRIEEANLVIQAALQCGPYAMGGKPAQVALAPDFSFLAPSSLTGERP</sequence>